<gene>
    <name evidence="1" type="ORF">L227DRAFT_602605</name>
</gene>
<sequence length="157" mass="17621">MSTSATSSSAASLTDDVYDVPRDKIVPQGPRPTRAYGIIIDEECIRRRAIILLKEEGQDPEQMTAKALRKAIRDMMAFTLTTIPADVYRDVPGLPHFRRNLLLMSESKGTYLLVFKDDSSCAAMQSHLDPEDVKKAKMFLGLQRQAAKWHYVTGAVY</sequence>
<organism evidence="1 2">
    <name type="scientific">Lentinus tigrinus ALCF2SS1-6</name>
    <dbReference type="NCBI Taxonomy" id="1328759"/>
    <lineage>
        <taxon>Eukaryota</taxon>
        <taxon>Fungi</taxon>
        <taxon>Dikarya</taxon>
        <taxon>Basidiomycota</taxon>
        <taxon>Agaricomycotina</taxon>
        <taxon>Agaricomycetes</taxon>
        <taxon>Polyporales</taxon>
        <taxon>Polyporaceae</taxon>
        <taxon>Lentinus</taxon>
    </lineage>
</organism>
<accession>A0A5C2S1A7</accession>
<dbReference type="OrthoDB" id="2741932at2759"/>
<dbReference type="AlphaFoldDB" id="A0A5C2S1A7"/>
<dbReference type="Proteomes" id="UP000313359">
    <property type="component" value="Unassembled WGS sequence"/>
</dbReference>
<evidence type="ECO:0000313" key="2">
    <source>
        <dbReference type="Proteomes" id="UP000313359"/>
    </source>
</evidence>
<evidence type="ECO:0000313" key="1">
    <source>
        <dbReference type="EMBL" id="RPD57265.1"/>
    </source>
</evidence>
<keyword evidence="2" id="KW-1185">Reference proteome</keyword>
<protein>
    <submittedName>
        <fullName evidence="1">Uncharacterized protein</fullName>
    </submittedName>
</protein>
<reference evidence="1" key="1">
    <citation type="journal article" date="2018" name="Genome Biol. Evol.">
        <title>Genomics and development of Lentinus tigrinus, a white-rot wood-decaying mushroom with dimorphic fruiting bodies.</title>
        <authorList>
            <person name="Wu B."/>
            <person name="Xu Z."/>
            <person name="Knudson A."/>
            <person name="Carlson A."/>
            <person name="Chen N."/>
            <person name="Kovaka S."/>
            <person name="LaButti K."/>
            <person name="Lipzen A."/>
            <person name="Pennachio C."/>
            <person name="Riley R."/>
            <person name="Schakwitz W."/>
            <person name="Umezawa K."/>
            <person name="Ohm R.A."/>
            <person name="Grigoriev I.V."/>
            <person name="Nagy L.G."/>
            <person name="Gibbons J."/>
            <person name="Hibbett D."/>
        </authorList>
    </citation>
    <scope>NUCLEOTIDE SEQUENCE [LARGE SCALE GENOMIC DNA]</scope>
    <source>
        <strain evidence="1">ALCF2SS1-6</strain>
    </source>
</reference>
<proteinExistence type="predicted"/>
<dbReference type="EMBL" id="ML122282">
    <property type="protein sequence ID" value="RPD57265.1"/>
    <property type="molecule type" value="Genomic_DNA"/>
</dbReference>
<name>A0A5C2S1A7_9APHY</name>